<dbReference type="Proteomes" id="UP000715651">
    <property type="component" value="Unassembled WGS sequence"/>
</dbReference>
<sequence>MHYFTPKRCVQSGKIMYHTKQQCEQAAQDALIERGQQLWTYRCEYCNTWHLTHRDPSSSIATASDMAQWWKRKPHSRKKGFKPRRK</sequence>
<evidence type="ECO:0000256" key="1">
    <source>
        <dbReference type="SAM" id="MobiDB-lite"/>
    </source>
</evidence>
<name>A0A921FUD1_9BIFI</name>
<evidence type="ECO:0000313" key="3">
    <source>
        <dbReference type="Proteomes" id="UP000715651"/>
    </source>
</evidence>
<accession>A0A921FUD1</accession>
<reference evidence="2" key="1">
    <citation type="journal article" date="2021" name="PeerJ">
        <title>Extensive microbial diversity within the chicken gut microbiome revealed by metagenomics and culture.</title>
        <authorList>
            <person name="Gilroy R."/>
            <person name="Ravi A."/>
            <person name="Getino M."/>
            <person name="Pursley I."/>
            <person name="Horton D.L."/>
            <person name="Alikhan N.F."/>
            <person name="Baker D."/>
            <person name="Gharbi K."/>
            <person name="Hall N."/>
            <person name="Watson M."/>
            <person name="Adriaenssens E.M."/>
            <person name="Foster-Nyarko E."/>
            <person name="Jarju S."/>
            <person name="Secka A."/>
            <person name="Antonio M."/>
            <person name="Oren A."/>
            <person name="Chaudhuri R.R."/>
            <person name="La Ragione R."/>
            <person name="Hildebrand F."/>
            <person name="Pallen M.J."/>
        </authorList>
    </citation>
    <scope>NUCLEOTIDE SEQUENCE</scope>
    <source>
        <strain evidence="2">578</strain>
    </source>
</reference>
<comment type="caution">
    <text evidence="2">The sequence shown here is derived from an EMBL/GenBank/DDBJ whole genome shotgun (WGS) entry which is preliminary data.</text>
</comment>
<feature type="region of interest" description="Disordered" evidence="1">
    <location>
        <begin position="66"/>
        <end position="86"/>
    </location>
</feature>
<reference evidence="2" key="2">
    <citation type="submission" date="2021-09" db="EMBL/GenBank/DDBJ databases">
        <authorList>
            <person name="Gilroy R."/>
        </authorList>
    </citation>
    <scope>NUCLEOTIDE SEQUENCE</scope>
    <source>
        <strain evidence="2">578</strain>
    </source>
</reference>
<dbReference type="EMBL" id="DYWK01000001">
    <property type="protein sequence ID" value="HJF17607.1"/>
    <property type="molecule type" value="Genomic_DNA"/>
</dbReference>
<dbReference type="AlphaFoldDB" id="A0A921FUD1"/>
<feature type="compositionally biased region" description="Basic residues" evidence="1">
    <location>
        <begin position="70"/>
        <end position="86"/>
    </location>
</feature>
<gene>
    <name evidence="2" type="ORF">K8U78_00260</name>
</gene>
<protein>
    <submittedName>
        <fullName evidence="2">Uncharacterized protein</fullName>
    </submittedName>
</protein>
<evidence type="ECO:0000313" key="2">
    <source>
        <dbReference type="EMBL" id="HJF17607.1"/>
    </source>
</evidence>
<proteinExistence type="predicted"/>
<organism evidence="2 3">
    <name type="scientific">Aeriscardovia aeriphila</name>
    <dbReference type="NCBI Taxonomy" id="218139"/>
    <lineage>
        <taxon>Bacteria</taxon>
        <taxon>Bacillati</taxon>
        <taxon>Actinomycetota</taxon>
        <taxon>Actinomycetes</taxon>
        <taxon>Bifidobacteriales</taxon>
        <taxon>Bifidobacteriaceae</taxon>
        <taxon>Aeriscardovia</taxon>
    </lineage>
</organism>